<proteinExistence type="predicted"/>
<dbReference type="Proteomes" id="UP001374579">
    <property type="component" value="Unassembled WGS sequence"/>
</dbReference>
<dbReference type="AlphaFoldDB" id="A0AAN9BWW2"/>
<sequence>MFKPNVYCCTGCEYGDRASWCSTPSSEGCYDNEETCCGTCKKYETSIPSCEYGDRASWCSTISANACHLNGDTCCRSCADQQSVTIAAPAPAPTAAPAPAPTAAPEPAIRATGTNLDSQGRVCYDRTNWCPTVSPWNCYTTWMNDACCGTCKKYVTSVPNCKYGDRWYGCDKLLVYPRKCYMYENECCSWCAQHETGNATCKYGDKVRECHTGHCLRWADDCCGTCG</sequence>
<feature type="compositionally biased region" description="Pro residues" evidence="1">
    <location>
        <begin position="90"/>
        <end position="104"/>
    </location>
</feature>
<comment type="caution">
    <text evidence="2">The sequence shown here is derived from an EMBL/GenBank/DDBJ whole genome shotgun (WGS) entry which is preliminary data.</text>
</comment>
<reference evidence="2 3" key="1">
    <citation type="submission" date="2024-02" db="EMBL/GenBank/DDBJ databases">
        <title>Chromosome-scale genome assembly of the rough periwinkle Littorina saxatilis.</title>
        <authorList>
            <person name="De Jode A."/>
            <person name="Faria R."/>
            <person name="Formenti G."/>
            <person name="Sims Y."/>
            <person name="Smith T.P."/>
            <person name="Tracey A."/>
            <person name="Wood J.M.D."/>
            <person name="Zagrodzka Z.B."/>
            <person name="Johannesson K."/>
            <person name="Butlin R.K."/>
            <person name="Leder E.H."/>
        </authorList>
    </citation>
    <scope>NUCLEOTIDE SEQUENCE [LARGE SCALE GENOMIC DNA]</scope>
    <source>
        <strain evidence="2">Snail1</strain>
        <tissue evidence="2">Muscle</tissue>
    </source>
</reference>
<accession>A0AAN9BWW2</accession>
<feature type="region of interest" description="Disordered" evidence="1">
    <location>
        <begin position="90"/>
        <end position="113"/>
    </location>
</feature>
<evidence type="ECO:0000313" key="2">
    <source>
        <dbReference type="EMBL" id="KAK7112926.1"/>
    </source>
</evidence>
<gene>
    <name evidence="2" type="ORF">V1264_012300</name>
</gene>
<dbReference type="EMBL" id="JBAMIC010000002">
    <property type="protein sequence ID" value="KAK7112926.1"/>
    <property type="molecule type" value="Genomic_DNA"/>
</dbReference>
<keyword evidence="3" id="KW-1185">Reference proteome</keyword>
<evidence type="ECO:0000256" key="1">
    <source>
        <dbReference type="SAM" id="MobiDB-lite"/>
    </source>
</evidence>
<organism evidence="2 3">
    <name type="scientific">Littorina saxatilis</name>
    <dbReference type="NCBI Taxonomy" id="31220"/>
    <lineage>
        <taxon>Eukaryota</taxon>
        <taxon>Metazoa</taxon>
        <taxon>Spiralia</taxon>
        <taxon>Lophotrochozoa</taxon>
        <taxon>Mollusca</taxon>
        <taxon>Gastropoda</taxon>
        <taxon>Caenogastropoda</taxon>
        <taxon>Littorinimorpha</taxon>
        <taxon>Littorinoidea</taxon>
        <taxon>Littorinidae</taxon>
        <taxon>Littorina</taxon>
    </lineage>
</organism>
<protein>
    <submittedName>
        <fullName evidence="2">Uncharacterized protein</fullName>
    </submittedName>
</protein>
<evidence type="ECO:0000313" key="3">
    <source>
        <dbReference type="Proteomes" id="UP001374579"/>
    </source>
</evidence>
<name>A0AAN9BWW2_9CAEN</name>